<dbReference type="InterPro" id="IPR037883">
    <property type="entry name" value="Knr4/Smi1-like_sf"/>
</dbReference>
<gene>
    <name evidence="2" type="ORF">ACFOE0_18270</name>
</gene>
<dbReference type="Proteomes" id="UP001595621">
    <property type="component" value="Unassembled WGS sequence"/>
</dbReference>
<sequence length="183" mass="21123">MTHEIKWLCEQVKWAEIDEDSGETADVYLSSDDELDALEKFAGAPLPKDYRWLMKHYGMRSFVDDERVNIRINGISLSFLTHFSDARDTLYASELYSGVDYKRIPPQTLVIADSLSRDLLVMGLSEQSYGTIYYISSWKPWGAFDDEDYMVKLADSFNQLLTMVVENHSPEEPDFNIPDDKIL</sequence>
<name>A0ABV7GIR5_9GAMM</name>
<dbReference type="SMART" id="SM00860">
    <property type="entry name" value="SMI1_KNR4"/>
    <property type="match status" value="1"/>
</dbReference>
<accession>A0ABV7GIR5</accession>
<dbReference type="EMBL" id="JBHRTD010000018">
    <property type="protein sequence ID" value="MFC3140109.1"/>
    <property type="molecule type" value="Genomic_DNA"/>
</dbReference>
<dbReference type="RefSeq" id="WP_248934047.1">
    <property type="nucleotide sequence ID" value="NZ_JAKILF010000001.1"/>
</dbReference>
<dbReference type="Pfam" id="PF09346">
    <property type="entry name" value="SMI1_KNR4"/>
    <property type="match status" value="1"/>
</dbReference>
<feature type="domain" description="Knr4/Smi1-like" evidence="1">
    <location>
        <begin position="29"/>
        <end position="163"/>
    </location>
</feature>
<proteinExistence type="predicted"/>
<organism evidence="2 3">
    <name type="scientific">Shewanella submarina</name>
    <dbReference type="NCBI Taxonomy" id="2016376"/>
    <lineage>
        <taxon>Bacteria</taxon>
        <taxon>Pseudomonadati</taxon>
        <taxon>Pseudomonadota</taxon>
        <taxon>Gammaproteobacteria</taxon>
        <taxon>Alteromonadales</taxon>
        <taxon>Shewanellaceae</taxon>
        <taxon>Shewanella</taxon>
    </lineage>
</organism>
<reference evidence="3" key="1">
    <citation type="journal article" date="2019" name="Int. J. Syst. Evol. Microbiol.">
        <title>The Global Catalogue of Microorganisms (GCM) 10K type strain sequencing project: providing services to taxonomists for standard genome sequencing and annotation.</title>
        <authorList>
            <consortium name="The Broad Institute Genomics Platform"/>
            <consortium name="The Broad Institute Genome Sequencing Center for Infectious Disease"/>
            <person name="Wu L."/>
            <person name="Ma J."/>
        </authorList>
    </citation>
    <scope>NUCLEOTIDE SEQUENCE [LARGE SCALE GENOMIC DNA]</scope>
    <source>
        <strain evidence="3">KCTC 52277</strain>
    </source>
</reference>
<dbReference type="InterPro" id="IPR018958">
    <property type="entry name" value="Knr4/Smi1-like_dom"/>
</dbReference>
<evidence type="ECO:0000259" key="1">
    <source>
        <dbReference type="SMART" id="SM00860"/>
    </source>
</evidence>
<evidence type="ECO:0000313" key="3">
    <source>
        <dbReference type="Proteomes" id="UP001595621"/>
    </source>
</evidence>
<dbReference type="Gene3D" id="3.40.1580.10">
    <property type="entry name" value="SMI1/KNR4-like"/>
    <property type="match status" value="1"/>
</dbReference>
<dbReference type="SUPFAM" id="SSF160631">
    <property type="entry name" value="SMI1/KNR4-like"/>
    <property type="match status" value="1"/>
</dbReference>
<comment type="caution">
    <text evidence="2">The sequence shown here is derived from an EMBL/GenBank/DDBJ whole genome shotgun (WGS) entry which is preliminary data.</text>
</comment>
<protein>
    <submittedName>
        <fullName evidence="2">SMI1/KNR4 family protein</fullName>
    </submittedName>
</protein>
<evidence type="ECO:0000313" key="2">
    <source>
        <dbReference type="EMBL" id="MFC3140109.1"/>
    </source>
</evidence>
<keyword evidence="3" id="KW-1185">Reference proteome</keyword>